<name>A0ABS6E4V1_9FIRM</name>
<dbReference type="Proteomes" id="UP000749471">
    <property type="component" value="Unassembled WGS sequence"/>
</dbReference>
<protein>
    <submittedName>
        <fullName evidence="1">Uncharacterized protein</fullName>
    </submittedName>
</protein>
<gene>
    <name evidence="1" type="ORF">KQI42_07980</name>
</gene>
<accession>A0ABS6E4V1</accession>
<evidence type="ECO:0000313" key="2">
    <source>
        <dbReference type="Proteomes" id="UP000749471"/>
    </source>
</evidence>
<sequence>MSTPSMAGTDTKSLDISAGFVNSISYDLNSINIELKVLDGVTIDLDMYGRE</sequence>
<keyword evidence="2" id="KW-1185">Reference proteome</keyword>
<evidence type="ECO:0000313" key="1">
    <source>
        <dbReference type="EMBL" id="MBU5437942.1"/>
    </source>
</evidence>
<proteinExistence type="predicted"/>
<dbReference type="EMBL" id="JAHLPM010000005">
    <property type="protein sequence ID" value="MBU5437942.1"/>
    <property type="molecule type" value="Genomic_DNA"/>
</dbReference>
<comment type="caution">
    <text evidence="1">The sequence shown here is derived from an EMBL/GenBank/DDBJ whole genome shotgun (WGS) entry which is preliminary data.</text>
</comment>
<dbReference type="RefSeq" id="WP_216518575.1">
    <property type="nucleotide sequence ID" value="NZ_JAHLPM010000005.1"/>
</dbReference>
<organism evidence="1 2">
    <name type="scientific">Tissierella simiarum</name>
    <dbReference type="NCBI Taxonomy" id="2841534"/>
    <lineage>
        <taxon>Bacteria</taxon>
        <taxon>Bacillati</taxon>
        <taxon>Bacillota</taxon>
        <taxon>Tissierellia</taxon>
        <taxon>Tissierellales</taxon>
        <taxon>Tissierellaceae</taxon>
        <taxon>Tissierella</taxon>
    </lineage>
</organism>
<reference evidence="1 2" key="1">
    <citation type="submission" date="2021-06" db="EMBL/GenBank/DDBJ databases">
        <authorList>
            <person name="Sun Q."/>
            <person name="Li D."/>
        </authorList>
    </citation>
    <scope>NUCLEOTIDE SEQUENCE [LARGE SCALE GENOMIC DNA]</scope>
    <source>
        <strain evidence="1 2">MSJ-40</strain>
    </source>
</reference>